<sequence length="348" mass="38301">MAFADPGKLKRLEQFRLEQGVPGISLAVVRNGKPELVTTVGHPDLQGEHPLALDALFPIYSVTKTLIAAALMLLMRDHPLQLDDAVAVHLPDLHLPETITIRHLLNHTGGLPDYGSLKAYQEALRAHPPEPWTEKEYLTLISSMGLQQEAGDTFLYSNVGYLVLKLLVEKLSGKRLAETLKQLLFDPMGLQNTRVAENLQDMADLTPGFSRFWSPELQDVREFYHPGWVAHGVVLSTASELAALVDTLFTSRVLLPRELGEMMQAVVVADHHPIFTVPGYGLGLMIDALRHEFIGHGGGGPGYSIGALHCPDRFGESFTCVVMVNQEGGWGLELAHQVILEYSVHSSQ</sequence>
<dbReference type="InterPro" id="IPR001466">
    <property type="entry name" value="Beta-lactam-related"/>
</dbReference>
<keyword evidence="3" id="KW-1185">Reference proteome</keyword>
<accession>A0A511N2V7</accession>
<protein>
    <submittedName>
        <fullName evidence="2">Serine hydrolase</fullName>
    </submittedName>
</protein>
<organism evidence="2 3">
    <name type="scientific">Deinococcus cellulosilyticus (strain DSM 18568 / NBRC 106333 / KACC 11606 / 5516J-15)</name>
    <dbReference type="NCBI Taxonomy" id="1223518"/>
    <lineage>
        <taxon>Bacteria</taxon>
        <taxon>Thermotogati</taxon>
        <taxon>Deinococcota</taxon>
        <taxon>Deinococci</taxon>
        <taxon>Deinococcales</taxon>
        <taxon>Deinococcaceae</taxon>
        <taxon>Deinococcus</taxon>
    </lineage>
</organism>
<dbReference type="AlphaFoldDB" id="A0A511N2V7"/>
<dbReference type="SUPFAM" id="SSF56601">
    <property type="entry name" value="beta-lactamase/transpeptidase-like"/>
    <property type="match status" value="1"/>
</dbReference>
<dbReference type="PANTHER" id="PTHR46825:SF7">
    <property type="entry name" value="D-ALANYL-D-ALANINE CARBOXYPEPTIDASE"/>
    <property type="match status" value="1"/>
</dbReference>
<name>A0A511N2V7_DEIC1</name>
<dbReference type="OrthoDB" id="119951at2"/>
<dbReference type="Pfam" id="PF00144">
    <property type="entry name" value="Beta-lactamase"/>
    <property type="match status" value="1"/>
</dbReference>
<dbReference type="Proteomes" id="UP000321306">
    <property type="component" value="Unassembled WGS sequence"/>
</dbReference>
<dbReference type="InterPro" id="IPR012338">
    <property type="entry name" value="Beta-lactam/transpept-like"/>
</dbReference>
<dbReference type="InterPro" id="IPR050491">
    <property type="entry name" value="AmpC-like"/>
</dbReference>
<reference evidence="2 3" key="1">
    <citation type="submission" date="2019-07" db="EMBL/GenBank/DDBJ databases">
        <title>Whole genome shotgun sequence of Deinococcus cellulosilyticus NBRC 106333.</title>
        <authorList>
            <person name="Hosoyama A."/>
            <person name="Uohara A."/>
            <person name="Ohji S."/>
            <person name="Ichikawa N."/>
        </authorList>
    </citation>
    <scope>NUCLEOTIDE SEQUENCE [LARGE SCALE GENOMIC DNA]</scope>
    <source>
        <strain evidence="2 3">NBRC 106333</strain>
    </source>
</reference>
<dbReference type="RefSeq" id="WP_146884583.1">
    <property type="nucleotide sequence ID" value="NZ_BJXB01000009.1"/>
</dbReference>
<evidence type="ECO:0000313" key="3">
    <source>
        <dbReference type="Proteomes" id="UP000321306"/>
    </source>
</evidence>
<dbReference type="PANTHER" id="PTHR46825">
    <property type="entry name" value="D-ALANYL-D-ALANINE-CARBOXYPEPTIDASE/ENDOPEPTIDASE AMPH"/>
    <property type="match status" value="1"/>
</dbReference>
<keyword evidence="2" id="KW-0378">Hydrolase</keyword>
<dbReference type="GO" id="GO:0016787">
    <property type="term" value="F:hydrolase activity"/>
    <property type="evidence" value="ECO:0007669"/>
    <property type="project" value="UniProtKB-KW"/>
</dbReference>
<proteinExistence type="predicted"/>
<comment type="caution">
    <text evidence="2">The sequence shown here is derived from an EMBL/GenBank/DDBJ whole genome shotgun (WGS) entry which is preliminary data.</text>
</comment>
<gene>
    <name evidence="2" type="ORF">DC3_24230</name>
</gene>
<evidence type="ECO:0000259" key="1">
    <source>
        <dbReference type="Pfam" id="PF00144"/>
    </source>
</evidence>
<feature type="domain" description="Beta-lactamase-related" evidence="1">
    <location>
        <begin position="13"/>
        <end position="331"/>
    </location>
</feature>
<dbReference type="Gene3D" id="3.40.710.10">
    <property type="entry name" value="DD-peptidase/beta-lactamase superfamily"/>
    <property type="match status" value="1"/>
</dbReference>
<dbReference type="EMBL" id="BJXB01000009">
    <property type="protein sequence ID" value="GEM46788.1"/>
    <property type="molecule type" value="Genomic_DNA"/>
</dbReference>
<evidence type="ECO:0000313" key="2">
    <source>
        <dbReference type="EMBL" id="GEM46788.1"/>
    </source>
</evidence>